<dbReference type="AlphaFoldDB" id="A0AAD0QPB7"/>
<name>A0AAD0QPB7_CUTAC</name>
<dbReference type="EMBL" id="CP031442">
    <property type="protein sequence ID" value="AXM07094.1"/>
    <property type="molecule type" value="Genomic_DNA"/>
</dbReference>
<organism evidence="1 2">
    <name type="scientific">Cutibacterium acnes</name>
    <name type="common">Propionibacterium acnes</name>
    <dbReference type="NCBI Taxonomy" id="1747"/>
    <lineage>
        <taxon>Bacteria</taxon>
        <taxon>Bacillati</taxon>
        <taxon>Actinomycetota</taxon>
        <taxon>Actinomycetes</taxon>
        <taxon>Propionibacteriales</taxon>
        <taxon>Propionibacteriaceae</taxon>
        <taxon>Cutibacterium</taxon>
    </lineage>
</organism>
<evidence type="ECO:0000313" key="1">
    <source>
        <dbReference type="EMBL" id="AXM07094.1"/>
    </source>
</evidence>
<gene>
    <name evidence="1" type="ORF">DXN06_08075</name>
</gene>
<sequence>MFRFDSGTWIMAWRFYERDVDGCNVVSMNGGSARRYGNLGCPPVGSGYPQATAINIGSYPQLPDDSGAEGCGR</sequence>
<reference evidence="1 2" key="1">
    <citation type="submission" date="2018-08" db="EMBL/GenBank/DDBJ databases">
        <title>Genome sequencing of Cutibacterium acnes KCOM 1315.</title>
        <authorList>
            <person name="Kook J.-K."/>
            <person name="Park S.-N."/>
            <person name="Lim Y.K."/>
        </authorList>
    </citation>
    <scope>NUCLEOTIDE SEQUENCE [LARGE SCALE GENOMIC DNA]</scope>
    <source>
        <strain evidence="1 2">KCOM 1315</strain>
    </source>
</reference>
<accession>A0AAD0QPB7</accession>
<dbReference type="Proteomes" id="UP000256621">
    <property type="component" value="Chromosome"/>
</dbReference>
<protein>
    <submittedName>
        <fullName evidence="1">Uncharacterized protein</fullName>
    </submittedName>
</protein>
<proteinExistence type="predicted"/>
<evidence type="ECO:0000313" key="2">
    <source>
        <dbReference type="Proteomes" id="UP000256621"/>
    </source>
</evidence>
<dbReference type="RefSeq" id="WP_002519777.1">
    <property type="nucleotide sequence ID" value="NZ_AP019664.1"/>
</dbReference>